<dbReference type="EMBL" id="QKWK01000008">
    <property type="protein sequence ID" value="TXT07522.1"/>
    <property type="molecule type" value="Genomic_DNA"/>
</dbReference>
<dbReference type="GO" id="GO:0004316">
    <property type="term" value="F:3-oxoacyl-[acyl-carrier-protein] reductase (NADPH) activity"/>
    <property type="evidence" value="ECO:0007669"/>
    <property type="project" value="UniProtKB-EC"/>
</dbReference>
<dbReference type="OrthoDB" id="294295at2759"/>
<dbReference type="FunFam" id="3.40.50.720:FF:000084">
    <property type="entry name" value="Short-chain dehydrogenase reductase"/>
    <property type="match status" value="1"/>
</dbReference>
<dbReference type="PRINTS" id="PR00080">
    <property type="entry name" value="SDRFAMILY"/>
</dbReference>
<dbReference type="InterPro" id="IPR011294">
    <property type="entry name" value="3-OHbutyrate_DH"/>
</dbReference>
<dbReference type="InterPro" id="IPR020904">
    <property type="entry name" value="Sc_DH/Rdtase_CS"/>
</dbReference>
<dbReference type="Pfam" id="PF13561">
    <property type="entry name" value="adh_short_C2"/>
    <property type="match status" value="1"/>
</dbReference>
<dbReference type="PANTHER" id="PTHR42879">
    <property type="entry name" value="3-OXOACYL-(ACYL-CARRIER-PROTEIN) REDUCTASE"/>
    <property type="match status" value="1"/>
</dbReference>
<dbReference type="SUPFAM" id="SSF51735">
    <property type="entry name" value="NAD(P)-binding Rossmann-fold domains"/>
    <property type="match status" value="1"/>
</dbReference>
<dbReference type="Proteomes" id="UP000473826">
    <property type="component" value="Unassembled WGS sequence"/>
</dbReference>
<dbReference type="Gene3D" id="3.40.50.720">
    <property type="entry name" value="NAD(P)-binding Rossmann-like Domain"/>
    <property type="match status" value="1"/>
</dbReference>
<evidence type="ECO:0000313" key="5">
    <source>
        <dbReference type="EMBL" id="TXT07522.1"/>
    </source>
</evidence>
<name>A0A7D8YUZ8_VANHU</name>
<evidence type="ECO:0000313" key="6">
    <source>
        <dbReference type="Proteomes" id="UP000473826"/>
    </source>
</evidence>
<dbReference type="PRINTS" id="PR00081">
    <property type="entry name" value="GDHRDH"/>
</dbReference>
<dbReference type="PROSITE" id="PS00061">
    <property type="entry name" value="ADH_SHORT"/>
    <property type="match status" value="1"/>
</dbReference>
<reference evidence="5 6" key="1">
    <citation type="journal article" date="2019" name="PLoS Genet.">
        <title>Convergent evolution of linked mating-type loci in basidiomycete fungi.</title>
        <authorList>
            <person name="Sun S."/>
            <person name="Coelho M.A."/>
            <person name="Heitman J."/>
            <person name="Nowrousian M."/>
        </authorList>
    </citation>
    <scope>NUCLEOTIDE SEQUENCE [LARGE SCALE GENOMIC DNA]</scope>
    <source>
        <strain evidence="5 6">CBS 4282</strain>
    </source>
</reference>
<dbReference type="GO" id="GO:0003858">
    <property type="term" value="F:3-hydroxybutyrate dehydrogenase activity"/>
    <property type="evidence" value="ECO:0007669"/>
    <property type="project" value="InterPro"/>
</dbReference>
<protein>
    <recommendedName>
        <fullName evidence="2">3-oxoacyl-[acyl-carrier-protein] reductase</fullName>
        <ecNumber evidence="2">1.1.1.100</ecNumber>
    </recommendedName>
</protein>
<evidence type="ECO:0000256" key="3">
    <source>
        <dbReference type="ARBA" id="ARBA00022857"/>
    </source>
</evidence>
<dbReference type="EC" id="1.1.1.100" evidence="2"/>
<keyword evidence="3" id="KW-0521">NADP</keyword>
<dbReference type="NCBIfam" id="TIGR01963">
    <property type="entry name" value="PHB_DH"/>
    <property type="match status" value="1"/>
</dbReference>
<comment type="catalytic activity">
    <reaction evidence="4">
        <text>a (3R)-hydroxyacyl-[ACP] + NADP(+) = a 3-oxoacyl-[ACP] + NADPH + H(+)</text>
        <dbReference type="Rhea" id="RHEA:17397"/>
        <dbReference type="Rhea" id="RHEA-COMP:9916"/>
        <dbReference type="Rhea" id="RHEA-COMP:9945"/>
        <dbReference type="ChEBI" id="CHEBI:15378"/>
        <dbReference type="ChEBI" id="CHEBI:57783"/>
        <dbReference type="ChEBI" id="CHEBI:58349"/>
        <dbReference type="ChEBI" id="CHEBI:78776"/>
        <dbReference type="ChEBI" id="CHEBI:78827"/>
        <dbReference type="EC" id="1.1.1.100"/>
    </reaction>
</comment>
<sequence>MASASAPAPAPAPARKHALVTGSTSGIGRGIATALAAAGYDITLNGFGNPDDIAALHRELETFYGVKARYSNADMSKPGEIREMIEQAIADGGLDVLVNNAGVQHVSPVEAFPDDAWDRVIAINLSSAFHTTKHALPHFQAKGWGRIVNIASVHGHVGSTGKAAYVAAKHGIVGLTKVLALENANKGITANAICPGWVLTPLVKQQIEARVAENGTTFEQETEALLGEKQPMLKFTTPEKIGATVVFLCSDAADTITGSSLTVDGGWTAQ</sequence>
<dbReference type="GO" id="GO:0032787">
    <property type="term" value="P:monocarboxylic acid metabolic process"/>
    <property type="evidence" value="ECO:0007669"/>
    <property type="project" value="UniProtKB-ARBA"/>
</dbReference>
<dbReference type="InterPro" id="IPR002347">
    <property type="entry name" value="SDR_fam"/>
</dbReference>
<evidence type="ECO:0000256" key="2">
    <source>
        <dbReference type="ARBA" id="ARBA00012948"/>
    </source>
</evidence>
<comment type="caution">
    <text evidence="5">The sequence shown here is derived from an EMBL/GenBank/DDBJ whole genome shotgun (WGS) entry which is preliminary data.</text>
</comment>
<proteinExistence type="inferred from homology"/>
<dbReference type="InterPro" id="IPR036291">
    <property type="entry name" value="NAD(P)-bd_dom_sf"/>
</dbReference>
<organism evidence="5 6">
    <name type="scientific">Vanrija humicola</name>
    <name type="common">Yeast</name>
    <name type="synonym">Cryptococcus humicola</name>
    <dbReference type="NCBI Taxonomy" id="5417"/>
    <lineage>
        <taxon>Eukaryota</taxon>
        <taxon>Fungi</taxon>
        <taxon>Dikarya</taxon>
        <taxon>Basidiomycota</taxon>
        <taxon>Agaricomycotina</taxon>
        <taxon>Tremellomycetes</taxon>
        <taxon>Trichosporonales</taxon>
        <taxon>Trichosporonaceae</taxon>
        <taxon>Vanrija</taxon>
    </lineage>
</organism>
<dbReference type="AlphaFoldDB" id="A0A7D8YUZ8"/>
<keyword evidence="6" id="KW-1185">Reference proteome</keyword>
<evidence type="ECO:0000256" key="4">
    <source>
        <dbReference type="ARBA" id="ARBA00048508"/>
    </source>
</evidence>
<dbReference type="NCBIfam" id="NF009093">
    <property type="entry name" value="PRK12429.1"/>
    <property type="match status" value="1"/>
</dbReference>
<comment type="similarity">
    <text evidence="1">Belongs to the short-chain dehydrogenases/reductases (SDR) family.</text>
</comment>
<dbReference type="InterPro" id="IPR050259">
    <property type="entry name" value="SDR"/>
</dbReference>
<dbReference type="PANTHER" id="PTHR42879:SF2">
    <property type="entry name" value="3-OXOACYL-[ACYL-CARRIER-PROTEIN] REDUCTASE FABG"/>
    <property type="match status" value="1"/>
</dbReference>
<gene>
    <name evidence="5" type="ORF">VHUM_03242</name>
</gene>
<accession>A0A7D8YUZ8</accession>
<evidence type="ECO:0000256" key="1">
    <source>
        <dbReference type="ARBA" id="ARBA00006484"/>
    </source>
</evidence>